<dbReference type="Gene3D" id="3.30.420.430">
    <property type="match status" value="2"/>
</dbReference>
<keyword evidence="2" id="KW-0732">Signal</keyword>
<dbReference type="InterPro" id="IPR044016">
    <property type="entry name" value="Big_13"/>
</dbReference>
<evidence type="ECO:0000256" key="2">
    <source>
        <dbReference type="SAM" id="SignalP"/>
    </source>
</evidence>
<dbReference type="PROSITE" id="PS51257">
    <property type="entry name" value="PROKAR_LIPOPROTEIN"/>
    <property type="match status" value="1"/>
</dbReference>
<dbReference type="STRING" id="483219.LILAB_11410"/>
<protein>
    <submittedName>
        <fullName evidence="5">OmpA domain-containing protein</fullName>
    </submittedName>
</protein>
<accession>F8CQ70</accession>
<proteinExistence type="predicted"/>
<dbReference type="KEGG" id="mfu:LILAB_11410"/>
<feature type="region of interest" description="Disordered" evidence="1">
    <location>
        <begin position="657"/>
        <end position="752"/>
    </location>
</feature>
<gene>
    <name evidence="5" type="ordered locus">LILAB_11410</name>
</gene>
<dbReference type="InterPro" id="IPR041498">
    <property type="entry name" value="Big_6"/>
</dbReference>
<feature type="compositionally biased region" description="Gly residues" evidence="1">
    <location>
        <begin position="661"/>
        <end position="676"/>
    </location>
</feature>
<dbReference type="InterPro" id="IPR013783">
    <property type="entry name" value="Ig-like_fold"/>
</dbReference>
<evidence type="ECO:0000313" key="5">
    <source>
        <dbReference type="EMBL" id="AEI64193.1"/>
    </source>
</evidence>
<name>F8CQ70_MYXFH</name>
<evidence type="ECO:0000259" key="3">
    <source>
        <dbReference type="Pfam" id="PF17936"/>
    </source>
</evidence>
<dbReference type="NCBIfam" id="NF033510">
    <property type="entry name" value="Ca_tandemer"/>
    <property type="match status" value="2"/>
</dbReference>
<dbReference type="NCBIfam" id="TIGR03382">
    <property type="entry name" value="GC_trans_RRR"/>
    <property type="match status" value="1"/>
</dbReference>
<sequence>MKTPSSRCLAGALAALALQACDAVPSPSPDASSLATSRAALLDAPVILTPVAGVTLTTRLPLITGTVAAGAQVALSVDGRPTCLVTADVLGLWACVLPLSSALSDGSHVITATASVGTTTSAEARVQVSVLALGPSTVILTGPPTRTRADSATFTFASTALLAGYQCTLDDGAPVNCSPPHTVSGLAEGTHRMQVRSRDLLGLLVDTTPPVYTWTVDTLLPDAPVITSPAVNGAVSLLEHVSGTAEPGASVRVLVDGHHEGTAVVDAQGVWSLPLPLLSEGPHLLTAITVDAAGHVSLGATVSILLDLTPPRTSILSGPAPLVSTRNATFDFDASEPGSTFLCALNGLLLLPCADPLTLTVTRDGDHAMTVSARDAAGNVDLTPEVHHWRVDTEPPAAPVVLSPVAGGTLVASPERVTGTAEADVLVHVSLNGDLVGSVTADASGAWTLPLEGTLAHGMHELSAIAVDAAGNVGASVALAFTIDGRGADTHIVSGPPMYSASTEAEVAFRSERADVTFECRTAQTAFAPCANPVRLSELTDGLWVFEVRAVAPNGQRDETPAVHVWTVDTVAPEVTVAHAPALETYALDATFAFSANETPVTFECSVDGEPFAACESATTLTALSVGEHVLQVRARDAAGNTGDAVEYAWRIVVPGQNGDTDGGTSGGNGDAGTGQNGDTDAGTSQNGDTDAGTSQNGDTDAGTGQNGDTDAGTSSGNGDAGTGDADPGANPDPGTNPDPGANPNPGNGLGVLDFRGGGAGCSSTASSGATGGLLLLALAQLLTRRSTRSSRPSRQR</sequence>
<dbReference type="Proteomes" id="UP000000488">
    <property type="component" value="Chromosome"/>
</dbReference>
<dbReference type="Pfam" id="PF19077">
    <property type="entry name" value="Big_13"/>
    <property type="match status" value="1"/>
</dbReference>
<dbReference type="PANTHER" id="PTHR34677:SF3">
    <property type="entry name" value="BACTERIAL IG-LIKE DOMAIN-CONTAINING PROTEIN"/>
    <property type="match status" value="1"/>
</dbReference>
<dbReference type="Gene3D" id="2.60.40.10">
    <property type="entry name" value="Immunoglobulins"/>
    <property type="match status" value="2"/>
</dbReference>
<dbReference type="PANTHER" id="PTHR34677">
    <property type="match status" value="1"/>
</dbReference>
<evidence type="ECO:0000256" key="1">
    <source>
        <dbReference type="SAM" id="MobiDB-lite"/>
    </source>
</evidence>
<reference evidence="5 6" key="1">
    <citation type="journal article" date="2011" name="J. Bacteriol.">
        <title>Genome sequence of the halotolerant marine bacterium Myxococcus fulvus HW-1.</title>
        <authorList>
            <person name="Li Z.F."/>
            <person name="Li X."/>
            <person name="Liu H."/>
            <person name="Liu X."/>
            <person name="Han K."/>
            <person name="Wu Z.H."/>
            <person name="Hu W."/>
            <person name="Li F.F."/>
            <person name="Li Y.Z."/>
        </authorList>
    </citation>
    <scope>NUCLEOTIDE SEQUENCE [LARGE SCALE GENOMIC DNA]</scope>
    <source>
        <strain evidence="6">ATCC BAA-855 / HW-1</strain>
    </source>
</reference>
<feature type="domain" description="Bacterial Ig" evidence="3">
    <location>
        <begin position="240"/>
        <end position="302"/>
    </location>
</feature>
<feature type="domain" description="Bacterial Ig-like" evidence="4">
    <location>
        <begin position="418"/>
        <end position="484"/>
    </location>
</feature>
<dbReference type="Pfam" id="PF17936">
    <property type="entry name" value="Big_6"/>
    <property type="match status" value="1"/>
</dbReference>
<feature type="compositionally biased region" description="Low complexity" evidence="1">
    <location>
        <begin position="711"/>
        <end position="734"/>
    </location>
</feature>
<evidence type="ECO:0000313" key="6">
    <source>
        <dbReference type="Proteomes" id="UP000000488"/>
    </source>
</evidence>
<feature type="signal peptide" evidence="2">
    <location>
        <begin position="1"/>
        <end position="20"/>
    </location>
</feature>
<feature type="compositionally biased region" description="Polar residues" evidence="1">
    <location>
        <begin position="685"/>
        <end position="709"/>
    </location>
</feature>
<dbReference type="AlphaFoldDB" id="F8CQ70"/>
<dbReference type="HOGENOM" id="CLU_352615_0_0_7"/>
<dbReference type="InterPro" id="IPR017756">
    <property type="entry name" value="TM_Gly-Cys-Arg_CS"/>
</dbReference>
<organism evidence="5 6">
    <name type="scientific">Myxococcus fulvus (strain ATCC BAA-855 / HW-1)</name>
    <dbReference type="NCBI Taxonomy" id="483219"/>
    <lineage>
        <taxon>Bacteria</taxon>
        <taxon>Pseudomonadati</taxon>
        <taxon>Myxococcota</taxon>
        <taxon>Myxococcia</taxon>
        <taxon>Myxococcales</taxon>
        <taxon>Cystobacterineae</taxon>
        <taxon>Myxococcaceae</taxon>
        <taxon>Myxococcus</taxon>
    </lineage>
</organism>
<evidence type="ECO:0000259" key="4">
    <source>
        <dbReference type="Pfam" id="PF19077"/>
    </source>
</evidence>
<dbReference type="eggNOG" id="COG2885">
    <property type="taxonomic scope" value="Bacteria"/>
</dbReference>
<dbReference type="EMBL" id="CP002830">
    <property type="protein sequence ID" value="AEI64193.1"/>
    <property type="molecule type" value="Genomic_DNA"/>
</dbReference>
<feature type="chain" id="PRO_5003374833" evidence="2">
    <location>
        <begin position="21"/>
        <end position="797"/>
    </location>
</feature>